<sequence>MCLKNIRELQGAVGPTANSVLAVEVRVRTHESVVDGAVEEGKAGDGVGGLMLQHVEVLAGLGFGVAGPHSPEETADL</sequence>
<name>A0A4C1XQ80_EUMVA</name>
<dbReference type="Proteomes" id="UP000299102">
    <property type="component" value="Unassembled WGS sequence"/>
</dbReference>
<comment type="caution">
    <text evidence="1">The sequence shown here is derived from an EMBL/GenBank/DDBJ whole genome shotgun (WGS) entry which is preliminary data.</text>
</comment>
<reference evidence="1 2" key="1">
    <citation type="journal article" date="2019" name="Commun. Biol.">
        <title>The bagworm genome reveals a unique fibroin gene that provides high tensile strength.</title>
        <authorList>
            <person name="Kono N."/>
            <person name="Nakamura H."/>
            <person name="Ohtoshi R."/>
            <person name="Tomita M."/>
            <person name="Numata K."/>
            <person name="Arakawa K."/>
        </authorList>
    </citation>
    <scope>NUCLEOTIDE SEQUENCE [LARGE SCALE GENOMIC DNA]</scope>
</reference>
<organism evidence="1 2">
    <name type="scientific">Eumeta variegata</name>
    <name type="common">Bagworm moth</name>
    <name type="synonym">Eumeta japonica</name>
    <dbReference type="NCBI Taxonomy" id="151549"/>
    <lineage>
        <taxon>Eukaryota</taxon>
        <taxon>Metazoa</taxon>
        <taxon>Ecdysozoa</taxon>
        <taxon>Arthropoda</taxon>
        <taxon>Hexapoda</taxon>
        <taxon>Insecta</taxon>
        <taxon>Pterygota</taxon>
        <taxon>Neoptera</taxon>
        <taxon>Endopterygota</taxon>
        <taxon>Lepidoptera</taxon>
        <taxon>Glossata</taxon>
        <taxon>Ditrysia</taxon>
        <taxon>Tineoidea</taxon>
        <taxon>Psychidae</taxon>
        <taxon>Oiketicinae</taxon>
        <taxon>Eumeta</taxon>
    </lineage>
</organism>
<dbReference type="AlphaFoldDB" id="A0A4C1XQ80"/>
<evidence type="ECO:0000313" key="1">
    <source>
        <dbReference type="EMBL" id="GBP66011.1"/>
    </source>
</evidence>
<keyword evidence="2" id="KW-1185">Reference proteome</keyword>
<protein>
    <submittedName>
        <fullName evidence="1">Uncharacterized protein</fullName>
    </submittedName>
</protein>
<gene>
    <name evidence="1" type="ORF">EVAR_47511_1</name>
</gene>
<dbReference type="EMBL" id="BGZK01000945">
    <property type="protein sequence ID" value="GBP66011.1"/>
    <property type="molecule type" value="Genomic_DNA"/>
</dbReference>
<evidence type="ECO:0000313" key="2">
    <source>
        <dbReference type="Proteomes" id="UP000299102"/>
    </source>
</evidence>
<accession>A0A4C1XQ80</accession>
<proteinExistence type="predicted"/>